<keyword evidence="2" id="KW-1133">Transmembrane helix</keyword>
<sequence length="269" mass="28385">MRETPRAEPPQPRPHRAEAHTSGASCSGTPHRSDGRPPHTPRGARQPDPLGRPGTTPPVPGRPALFSALVALAVVTWQVLVHGPLARLDERVSRALVDTVPRRLSELASDLGNLTVALPVLAAAMAYAVWRGRGRQALFAGLAMACVPLLVVPLKEWTARPGPLEPWAHGYYPSGHTATAMVAYFGAAHLVSRRLAPAAAVLTAVTGAGLVLRGFHWPLDVLASVALCLPLLCWPVLAARYGRGRIRGGDAWRTGSGGTPSRSTDGPTS</sequence>
<feature type="transmembrane region" description="Helical" evidence="2">
    <location>
        <begin position="111"/>
        <end position="130"/>
    </location>
</feature>
<dbReference type="RefSeq" id="WP_319011251.1">
    <property type="nucleotide sequence ID" value="NZ_JAWJZF010000430.1"/>
</dbReference>
<dbReference type="SUPFAM" id="SSF48317">
    <property type="entry name" value="Acid phosphatase/Vanadium-dependent haloperoxidase"/>
    <property type="match status" value="1"/>
</dbReference>
<evidence type="ECO:0000256" key="1">
    <source>
        <dbReference type="SAM" id="MobiDB-lite"/>
    </source>
</evidence>
<accession>A0ABU4KB95</accession>
<feature type="transmembrane region" description="Helical" evidence="2">
    <location>
        <begin position="174"/>
        <end position="191"/>
    </location>
</feature>
<feature type="transmembrane region" description="Helical" evidence="2">
    <location>
        <begin position="221"/>
        <end position="239"/>
    </location>
</feature>
<feature type="region of interest" description="Disordered" evidence="1">
    <location>
        <begin position="1"/>
        <end position="60"/>
    </location>
</feature>
<feature type="transmembrane region" description="Helical" evidence="2">
    <location>
        <begin position="198"/>
        <end position="215"/>
    </location>
</feature>
<feature type="transmembrane region" description="Helical" evidence="2">
    <location>
        <begin position="64"/>
        <end position="81"/>
    </location>
</feature>
<reference evidence="4 5" key="1">
    <citation type="submission" date="2023-10" db="EMBL/GenBank/DDBJ databases">
        <authorList>
            <person name="Wang X.X."/>
        </authorList>
    </citation>
    <scope>NUCLEOTIDE SEQUENCE [LARGE SCALE GENOMIC DNA]</scope>
    <source>
        <strain evidence="4 5">NBRC 12816</strain>
    </source>
</reference>
<dbReference type="Gene3D" id="1.20.144.10">
    <property type="entry name" value="Phosphatidic acid phosphatase type 2/haloperoxidase"/>
    <property type="match status" value="1"/>
</dbReference>
<dbReference type="EMBL" id="JAWJZF010000430">
    <property type="protein sequence ID" value="MDX2294991.1"/>
    <property type="molecule type" value="Genomic_DNA"/>
</dbReference>
<evidence type="ECO:0000256" key="2">
    <source>
        <dbReference type="SAM" id="Phobius"/>
    </source>
</evidence>
<proteinExistence type="predicted"/>
<keyword evidence="2" id="KW-0472">Membrane</keyword>
<dbReference type="InterPro" id="IPR036938">
    <property type="entry name" value="PAP2/HPO_sf"/>
</dbReference>
<evidence type="ECO:0000313" key="4">
    <source>
        <dbReference type="EMBL" id="MDX2294991.1"/>
    </source>
</evidence>
<comment type="caution">
    <text evidence="4">The sequence shown here is derived from an EMBL/GenBank/DDBJ whole genome shotgun (WGS) entry which is preliminary data.</text>
</comment>
<dbReference type="InterPro" id="IPR000326">
    <property type="entry name" value="PAP2/HPO"/>
</dbReference>
<dbReference type="Pfam" id="PF01569">
    <property type="entry name" value="PAP2"/>
    <property type="match status" value="1"/>
</dbReference>
<keyword evidence="5" id="KW-1185">Reference proteome</keyword>
<organism evidence="4 5">
    <name type="scientific">Streptomyces roseolus</name>
    <dbReference type="NCBI Taxonomy" id="67358"/>
    <lineage>
        <taxon>Bacteria</taxon>
        <taxon>Bacillati</taxon>
        <taxon>Actinomycetota</taxon>
        <taxon>Actinomycetes</taxon>
        <taxon>Kitasatosporales</taxon>
        <taxon>Streptomycetaceae</taxon>
        <taxon>Streptomyces</taxon>
    </lineage>
</organism>
<dbReference type="CDD" id="cd03392">
    <property type="entry name" value="PAP2_like_2"/>
    <property type="match status" value="1"/>
</dbReference>
<keyword evidence="2" id="KW-0812">Transmembrane</keyword>
<gene>
    <name evidence="4" type="ORF">R2363_22765</name>
</gene>
<feature type="transmembrane region" description="Helical" evidence="2">
    <location>
        <begin position="137"/>
        <end position="154"/>
    </location>
</feature>
<evidence type="ECO:0000259" key="3">
    <source>
        <dbReference type="Pfam" id="PF01569"/>
    </source>
</evidence>
<name>A0ABU4KB95_9ACTN</name>
<protein>
    <submittedName>
        <fullName evidence="4">Phosphatase PAP2 family protein</fullName>
    </submittedName>
</protein>
<evidence type="ECO:0000313" key="5">
    <source>
        <dbReference type="Proteomes" id="UP001278571"/>
    </source>
</evidence>
<dbReference type="Proteomes" id="UP001278571">
    <property type="component" value="Unassembled WGS sequence"/>
</dbReference>
<feature type="domain" description="Phosphatidic acid phosphatase type 2/haloperoxidase" evidence="3">
    <location>
        <begin position="164"/>
        <end position="233"/>
    </location>
</feature>